<dbReference type="GO" id="GO:0006730">
    <property type="term" value="P:one-carbon metabolic process"/>
    <property type="evidence" value="ECO:0007669"/>
    <property type="project" value="UniProtKB-KW"/>
</dbReference>
<dbReference type="NCBIfam" id="NF004005">
    <property type="entry name" value="PRK05476.2-3"/>
    <property type="match status" value="1"/>
</dbReference>
<dbReference type="RefSeq" id="WP_091847680.1">
    <property type="nucleotide sequence ID" value="NZ_FMBL01000002.1"/>
</dbReference>
<dbReference type="STRING" id="1505727.GA0061077_0787"/>
<dbReference type="SMART" id="SM00997">
    <property type="entry name" value="AdoHcyase_NAD"/>
    <property type="match status" value="1"/>
</dbReference>
<dbReference type="GO" id="GO:0004013">
    <property type="term" value="F:adenosylhomocysteinase activity"/>
    <property type="evidence" value="ECO:0007669"/>
    <property type="project" value="TreeGrafter"/>
</dbReference>
<evidence type="ECO:0000259" key="5">
    <source>
        <dbReference type="SMART" id="SM00997"/>
    </source>
</evidence>
<evidence type="ECO:0000313" key="7">
    <source>
        <dbReference type="Proteomes" id="UP000242610"/>
    </source>
</evidence>
<dbReference type="AlphaFoldDB" id="A0A1C4H4I5"/>
<keyword evidence="2" id="KW-0554">One-carbon metabolism</keyword>
<dbReference type="InterPro" id="IPR036291">
    <property type="entry name" value="NAD(P)-bd_dom_sf"/>
</dbReference>
<dbReference type="Pfam" id="PF00670">
    <property type="entry name" value="AdoHcyase_NAD"/>
    <property type="match status" value="1"/>
</dbReference>
<dbReference type="SUPFAM" id="SSF52283">
    <property type="entry name" value="Formate/glycerate dehydrogenase catalytic domain-like"/>
    <property type="match status" value="1"/>
</dbReference>
<dbReference type="PANTHER" id="PTHR23420">
    <property type="entry name" value="ADENOSYLHOMOCYSTEINASE"/>
    <property type="match status" value="1"/>
</dbReference>
<dbReference type="Gene3D" id="3.40.50.1480">
    <property type="entry name" value="Adenosylhomocysteinase-like"/>
    <property type="match status" value="1"/>
</dbReference>
<evidence type="ECO:0000256" key="1">
    <source>
        <dbReference type="ARBA" id="ARBA00007122"/>
    </source>
</evidence>
<dbReference type="InterPro" id="IPR015878">
    <property type="entry name" value="Ado_hCys_hydrolase_NAD-bd"/>
</dbReference>
<dbReference type="OrthoDB" id="9802717at2"/>
<organism evidence="6 7">
    <name type="scientific">Bifidobacterium commune</name>
    <dbReference type="NCBI Taxonomy" id="1505727"/>
    <lineage>
        <taxon>Bacteria</taxon>
        <taxon>Bacillati</taxon>
        <taxon>Actinomycetota</taxon>
        <taxon>Actinomycetes</taxon>
        <taxon>Bifidobacteriales</taxon>
        <taxon>Bifidobacteriaceae</taxon>
        <taxon>Bifidobacterium</taxon>
    </lineage>
</organism>
<gene>
    <name evidence="6" type="ORF">GA0061077_0787</name>
</gene>
<feature type="binding site" evidence="4">
    <location>
        <begin position="345"/>
        <end position="350"/>
    </location>
    <ligand>
        <name>NAD(+)</name>
        <dbReference type="ChEBI" id="CHEBI:57540"/>
    </ligand>
</feature>
<dbReference type="SUPFAM" id="SSF51735">
    <property type="entry name" value="NAD(P)-binding Rossmann-fold domains"/>
    <property type="match status" value="1"/>
</dbReference>
<evidence type="ECO:0000256" key="2">
    <source>
        <dbReference type="ARBA" id="ARBA00022563"/>
    </source>
</evidence>
<dbReference type="InterPro" id="IPR000043">
    <property type="entry name" value="Adenosylhomocysteinase-like"/>
</dbReference>
<dbReference type="SMART" id="SM00996">
    <property type="entry name" value="AdoHcyase"/>
    <property type="match status" value="1"/>
</dbReference>
<evidence type="ECO:0000313" key="6">
    <source>
        <dbReference type="EMBL" id="SCC79703.1"/>
    </source>
</evidence>
<dbReference type="EMBL" id="FMBL01000002">
    <property type="protein sequence ID" value="SCC79703.1"/>
    <property type="molecule type" value="Genomic_DNA"/>
</dbReference>
<dbReference type="PIRSF" id="PIRSF001109">
    <property type="entry name" value="Ad_hcy_hydrolase"/>
    <property type="match status" value="1"/>
</dbReference>
<keyword evidence="7" id="KW-1185">Reference proteome</keyword>
<evidence type="ECO:0000256" key="3">
    <source>
        <dbReference type="ARBA" id="ARBA00023027"/>
    </source>
</evidence>
<feature type="domain" description="S-adenosyl-L-homocysteine hydrolase NAD binding" evidence="5">
    <location>
        <begin position="313"/>
        <end position="472"/>
    </location>
</feature>
<dbReference type="Proteomes" id="UP000242610">
    <property type="component" value="Unassembled WGS sequence"/>
</dbReference>
<reference evidence="7" key="1">
    <citation type="submission" date="2016-08" db="EMBL/GenBank/DDBJ databases">
        <authorList>
            <person name="Varghese N."/>
            <person name="Submissions Spin"/>
        </authorList>
    </citation>
    <scope>NUCLEOTIDE SEQUENCE [LARGE SCALE GENOMIC DNA]</scope>
    <source>
        <strain evidence="7">R-52791</strain>
    </source>
</reference>
<dbReference type="InterPro" id="IPR042172">
    <property type="entry name" value="Adenosylhomocyst_ase-like_sf"/>
</dbReference>
<dbReference type="Gene3D" id="3.40.50.720">
    <property type="entry name" value="NAD(P)-binding Rossmann-like Domain"/>
    <property type="match status" value="1"/>
</dbReference>
<dbReference type="InterPro" id="IPR020082">
    <property type="entry name" value="S-Ado-L-homoCys_hydrolase_CS"/>
</dbReference>
<sequence>MTEQHCDCDDFASWARMFSQRTNQSLAGANLLVDENDGKSDRNALLKNQAECWGMNVIEVSDKARTEDRGEADALPINSSGKAFAYRYIPQSCDHNDAKTSENAVIADMREATGREAMDYAQKHMPVTHELMRRLTGRGTTDDDTATISRYRGNQRGDAQVHDSPAPIDFNGIRIAICLILEPKTAVLLRELKAAGAQVGVCCEPGGVDERVAKQLRTEGITVEAKNDWTSEQYHDGALRLLDALNPNIIIDDGASFARLAARERPDIVAKLIGVAEETTSGVRAFQAMQDDHALPYPVVAVNDSPLKTCFDNAHGTGETCVTTIQEILGAQWFTGKRIAVVGYGPVGRGFALRIRALGAQVTICDIDPTACLKAVFEGFPTQDINEAVSDADMTVSATGVRHTLAIEHLRAMKTNATVTVIGGIADEIALDEIPTFKHHPECDVTTIEVPDGPTLRLLAQGDGVNYTAGGGNPIEIMDLSFAVQVSAVAHLIKHQGKLPHELIQLDKQTNREIANIALQLRGYHVSHTVKDNGYSWETTRFDAMRD</sequence>
<dbReference type="PANTHER" id="PTHR23420:SF0">
    <property type="entry name" value="ADENOSYLHOMOCYSTEINASE"/>
    <property type="match status" value="1"/>
</dbReference>
<feature type="binding site" evidence="4">
    <location>
        <position position="466"/>
    </location>
    <ligand>
        <name>NAD(+)</name>
        <dbReference type="ChEBI" id="CHEBI:57540"/>
    </ligand>
</feature>
<dbReference type="Pfam" id="PF05221">
    <property type="entry name" value="AdoHcyase"/>
    <property type="match status" value="2"/>
</dbReference>
<comment type="similarity">
    <text evidence="1">Belongs to the adenosylhomocysteinase family.</text>
</comment>
<protein>
    <submittedName>
        <fullName evidence="6">Adenosylhomocysteinase</fullName>
    </submittedName>
</protein>
<dbReference type="GO" id="GO:0005829">
    <property type="term" value="C:cytosol"/>
    <property type="evidence" value="ECO:0007669"/>
    <property type="project" value="TreeGrafter"/>
</dbReference>
<keyword evidence="3 4" id="KW-0520">NAD</keyword>
<dbReference type="PROSITE" id="PS00739">
    <property type="entry name" value="ADOHCYASE_2"/>
    <property type="match status" value="1"/>
</dbReference>
<accession>A0A1C4H4I5</accession>
<comment type="cofactor">
    <cofactor evidence="4">
        <name>NAD(+)</name>
        <dbReference type="ChEBI" id="CHEBI:57540"/>
    </cofactor>
    <text evidence="4">Binds 1 NAD(+) per subunit.</text>
</comment>
<dbReference type="GO" id="GO:0033353">
    <property type="term" value="P:S-adenosylmethionine cycle"/>
    <property type="evidence" value="ECO:0007669"/>
    <property type="project" value="TreeGrafter"/>
</dbReference>
<dbReference type="NCBIfam" id="NF004009">
    <property type="entry name" value="PRK05476.3-2"/>
    <property type="match status" value="1"/>
</dbReference>
<proteinExistence type="inferred from homology"/>
<evidence type="ECO:0000256" key="4">
    <source>
        <dbReference type="PIRSR" id="PIRSR001109-2"/>
    </source>
</evidence>
<name>A0A1C4H4I5_9BIFI</name>